<evidence type="ECO:0000259" key="2">
    <source>
        <dbReference type="Pfam" id="PF01370"/>
    </source>
</evidence>
<comment type="caution">
    <text evidence="3">The sequence shown here is derived from an EMBL/GenBank/DDBJ whole genome shotgun (WGS) entry which is preliminary data.</text>
</comment>
<name>A0ABT1VZY6_9PROT</name>
<dbReference type="EMBL" id="JAMZEJ010000007">
    <property type="protein sequence ID" value="MCQ8241760.1"/>
    <property type="molecule type" value="Genomic_DNA"/>
</dbReference>
<accession>A0ABT1VZY6</accession>
<feature type="domain" description="NAD-dependent epimerase/dehydratase" evidence="2">
    <location>
        <begin position="3"/>
        <end position="236"/>
    </location>
</feature>
<proteinExistence type="predicted"/>
<dbReference type="InterPro" id="IPR036291">
    <property type="entry name" value="NAD(P)-bd_dom_sf"/>
</dbReference>
<sequence>MTILVTGGAGFIGYHVSAALLARGERVVAVDDLNSYYDPVLKQARLDRLARHPAFRFVRLDLADREALASLFAVETGIEAVVHLAAQAGVRYSLVDPYAYVQANVLGHVTLLEMARRLPRLRHLVFASSSSVYGLNDVLPFREDQAVDRPNSLYAATKRSGELIAHAYGHIYGIPQSGLRFFTVYGPWGRPDMAYYSFARCILEGRPITLYEGDGLSRDFTFIDDVVAGVLQVLDVPPVVETRQEVPLRVLNLGNRRPEPVRKLVGLLEKELGRDAVIQQAPRPASDLERTWASVEAVEELVGWRPNKSLDEGIPRFVSWFRDYHGVG</sequence>
<dbReference type="PANTHER" id="PTHR43574">
    <property type="entry name" value="EPIMERASE-RELATED"/>
    <property type="match status" value="1"/>
</dbReference>
<evidence type="ECO:0000313" key="4">
    <source>
        <dbReference type="Proteomes" id="UP001524547"/>
    </source>
</evidence>
<gene>
    <name evidence="3" type="ORF">NFI88_13040</name>
</gene>
<dbReference type="Pfam" id="PF01370">
    <property type="entry name" value="Epimerase"/>
    <property type="match status" value="1"/>
</dbReference>
<dbReference type="PRINTS" id="PR01713">
    <property type="entry name" value="NUCEPIMERASE"/>
</dbReference>
<dbReference type="RefSeq" id="WP_422920499.1">
    <property type="nucleotide sequence ID" value="NZ_JAMZEJ010000007.1"/>
</dbReference>
<keyword evidence="4" id="KW-1185">Reference proteome</keyword>
<evidence type="ECO:0000256" key="1">
    <source>
        <dbReference type="ARBA" id="ARBA00023027"/>
    </source>
</evidence>
<protein>
    <submittedName>
        <fullName evidence="3">NAD-dependent epimerase/dehydratase family protein</fullName>
    </submittedName>
</protein>
<reference evidence="3 4" key="1">
    <citation type="submission" date="2022-06" db="EMBL/GenBank/DDBJ databases">
        <title>Rhizosaccharibacter gen. nov. sp. nov. KSS12, endophytic bacteria isolated from sugarcane.</title>
        <authorList>
            <person name="Pitiwittayakul N."/>
        </authorList>
    </citation>
    <scope>NUCLEOTIDE SEQUENCE [LARGE SCALE GENOMIC DNA]</scope>
    <source>
        <strain evidence="3 4">KSS12</strain>
    </source>
</reference>
<dbReference type="SUPFAM" id="SSF51735">
    <property type="entry name" value="NAD(P)-binding Rossmann-fold domains"/>
    <property type="match status" value="1"/>
</dbReference>
<dbReference type="Gene3D" id="3.40.50.720">
    <property type="entry name" value="NAD(P)-binding Rossmann-like Domain"/>
    <property type="match status" value="1"/>
</dbReference>
<organism evidence="3 4">
    <name type="scientific">Rhizosaccharibacter radicis</name>
    <dbReference type="NCBI Taxonomy" id="2782605"/>
    <lineage>
        <taxon>Bacteria</taxon>
        <taxon>Pseudomonadati</taxon>
        <taxon>Pseudomonadota</taxon>
        <taxon>Alphaproteobacteria</taxon>
        <taxon>Acetobacterales</taxon>
        <taxon>Acetobacteraceae</taxon>
        <taxon>Rhizosaccharibacter</taxon>
    </lineage>
</organism>
<dbReference type="InterPro" id="IPR001509">
    <property type="entry name" value="Epimerase_deHydtase"/>
</dbReference>
<evidence type="ECO:0000313" key="3">
    <source>
        <dbReference type="EMBL" id="MCQ8241760.1"/>
    </source>
</evidence>
<keyword evidence="1" id="KW-0520">NAD</keyword>
<dbReference type="Proteomes" id="UP001524547">
    <property type="component" value="Unassembled WGS sequence"/>
</dbReference>